<proteinExistence type="predicted"/>
<dbReference type="EMBL" id="AMZH03023916">
    <property type="protein sequence ID" value="RRT36207.1"/>
    <property type="molecule type" value="Genomic_DNA"/>
</dbReference>
<dbReference type="PANTHER" id="PTHR35094">
    <property type="entry name" value="LEUCINE-RICH REPEAT EXTENSIN-LIKE PROTEIN 2"/>
    <property type="match status" value="1"/>
</dbReference>
<evidence type="ECO:0000313" key="1">
    <source>
        <dbReference type="EMBL" id="RRT36207.1"/>
    </source>
</evidence>
<evidence type="ECO:0000313" key="2">
    <source>
        <dbReference type="Proteomes" id="UP000287651"/>
    </source>
</evidence>
<dbReference type="Proteomes" id="UP000287651">
    <property type="component" value="Unassembled WGS sequence"/>
</dbReference>
<dbReference type="AlphaFoldDB" id="A0A444E562"/>
<organism evidence="1 2">
    <name type="scientific">Ensete ventricosum</name>
    <name type="common">Abyssinian banana</name>
    <name type="synonym">Musa ensete</name>
    <dbReference type="NCBI Taxonomy" id="4639"/>
    <lineage>
        <taxon>Eukaryota</taxon>
        <taxon>Viridiplantae</taxon>
        <taxon>Streptophyta</taxon>
        <taxon>Embryophyta</taxon>
        <taxon>Tracheophyta</taxon>
        <taxon>Spermatophyta</taxon>
        <taxon>Magnoliopsida</taxon>
        <taxon>Liliopsida</taxon>
        <taxon>Zingiberales</taxon>
        <taxon>Musaceae</taxon>
        <taxon>Ensete</taxon>
    </lineage>
</organism>
<dbReference type="PANTHER" id="PTHR35094:SF7">
    <property type="entry name" value="LEUCINE-RICH REPEAT EXTENSIN-LIKE PROTEIN 2"/>
    <property type="match status" value="1"/>
</dbReference>
<accession>A0A444E562</accession>
<protein>
    <submittedName>
        <fullName evidence="1">Uncharacterized protein</fullName>
    </submittedName>
</protein>
<comment type="caution">
    <text evidence="1">The sequence shown here is derived from an EMBL/GenBank/DDBJ whole genome shotgun (WGS) entry which is preliminary data.</text>
</comment>
<sequence>MRRGCRKPSPLLVKSTLIMIAAASIVVGCSAAVTPSVPDAEIKCDCNPCGCTRSPPPPPPPPKWPVPYCPPPPPAPYLYIVGTPGNLYPFDPNYYPSSARRRYAGPMPVFLVSGLLALWKVWSL</sequence>
<gene>
    <name evidence="1" type="ORF">B296_00056257</name>
</gene>
<name>A0A444E562_ENSVE</name>
<dbReference type="PROSITE" id="PS51257">
    <property type="entry name" value="PROKAR_LIPOPROTEIN"/>
    <property type="match status" value="1"/>
</dbReference>
<reference evidence="1 2" key="1">
    <citation type="journal article" date="2014" name="Agronomy (Basel)">
        <title>A Draft Genome Sequence for Ensete ventricosum, the Drought-Tolerant Tree Against Hunger.</title>
        <authorList>
            <person name="Harrison J."/>
            <person name="Moore K.A."/>
            <person name="Paszkiewicz K."/>
            <person name="Jones T."/>
            <person name="Grant M."/>
            <person name="Ambacheew D."/>
            <person name="Muzemil S."/>
            <person name="Studholme D.J."/>
        </authorList>
    </citation>
    <scope>NUCLEOTIDE SEQUENCE [LARGE SCALE GENOMIC DNA]</scope>
</reference>